<accession>A0AAD1RQT6</accession>
<protein>
    <submittedName>
        <fullName evidence="1">Uncharacterized protein</fullName>
    </submittedName>
</protein>
<reference evidence="1" key="1">
    <citation type="submission" date="2022-03" db="EMBL/GenBank/DDBJ databases">
        <authorList>
            <person name="Alioto T."/>
            <person name="Alioto T."/>
            <person name="Gomez Garrido J."/>
        </authorList>
    </citation>
    <scope>NUCLEOTIDE SEQUENCE</scope>
</reference>
<name>A0AAD1RQT6_PELCU</name>
<organism evidence="1 2">
    <name type="scientific">Pelobates cultripes</name>
    <name type="common">Western spadefoot toad</name>
    <dbReference type="NCBI Taxonomy" id="61616"/>
    <lineage>
        <taxon>Eukaryota</taxon>
        <taxon>Metazoa</taxon>
        <taxon>Chordata</taxon>
        <taxon>Craniata</taxon>
        <taxon>Vertebrata</taxon>
        <taxon>Euteleostomi</taxon>
        <taxon>Amphibia</taxon>
        <taxon>Batrachia</taxon>
        <taxon>Anura</taxon>
        <taxon>Pelobatoidea</taxon>
        <taxon>Pelobatidae</taxon>
        <taxon>Pelobates</taxon>
    </lineage>
</organism>
<keyword evidence="2" id="KW-1185">Reference proteome</keyword>
<evidence type="ECO:0000313" key="1">
    <source>
        <dbReference type="EMBL" id="CAH2276764.1"/>
    </source>
</evidence>
<sequence length="59" mass="6921">MEETLHQREMRTRMEFLPQPVPMEILTVLMADVQEYVMAHRPQEAPSWAESITASVYSQ</sequence>
<dbReference type="AlphaFoldDB" id="A0AAD1RQT6"/>
<feature type="non-terminal residue" evidence="1">
    <location>
        <position position="59"/>
    </location>
</feature>
<gene>
    <name evidence="1" type="ORF">PECUL_23A049190</name>
</gene>
<evidence type="ECO:0000313" key="2">
    <source>
        <dbReference type="Proteomes" id="UP001295444"/>
    </source>
</evidence>
<dbReference type="Proteomes" id="UP001295444">
    <property type="component" value="Chromosome 03"/>
</dbReference>
<proteinExistence type="predicted"/>
<dbReference type="EMBL" id="OW240914">
    <property type="protein sequence ID" value="CAH2276764.1"/>
    <property type="molecule type" value="Genomic_DNA"/>
</dbReference>